<dbReference type="InterPro" id="IPR029063">
    <property type="entry name" value="SAM-dependent_MTases_sf"/>
</dbReference>
<dbReference type="EMBL" id="OU892280">
    <property type="protein sequence ID" value="CAG9767811.1"/>
    <property type="molecule type" value="Genomic_DNA"/>
</dbReference>
<evidence type="ECO:0000256" key="5">
    <source>
        <dbReference type="ARBA" id="ARBA00022691"/>
    </source>
</evidence>
<dbReference type="Pfam" id="PF25133">
    <property type="entry name" value="TYW2_N_2"/>
    <property type="match status" value="1"/>
</dbReference>
<evidence type="ECO:0000256" key="1">
    <source>
        <dbReference type="ARBA" id="ARBA00009775"/>
    </source>
</evidence>
<dbReference type="PANTHER" id="PTHR23245">
    <property type="entry name" value="TRNA METHYLTRANSFERASE"/>
    <property type="match status" value="1"/>
</dbReference>
<dbReference type="InterPro" id="IPR056744">
    <property type="entry name" value="TRM5/TYW2-like_N"/>
</dbReference>
<dbReference type="GO" id="GO:0005634">
    <property type="term" value="C:nucleus"/>
    <property type="evidence" value="ECO:0007669"/>
    <property type="project" value="UniProtKB-SubCell"/>
</dbReference>
<dbReference type="InterPro" id="IPR030382">
    <property type="entry name" value="MeTrfase_TRM5/TYW2"/>
</dbReference>
<dbReference type="Proteomes" id="UP001152799">
    <property type="component" value="Chromosome 4"/>
</dbReference>
<keyword evidence="15" id="KW-1185">Reference proteome</keyword>
<evidence type="ECO:0000256" key="10">
    <source>
        <dbReference type="ARBA" id="ARBA00047783"/>
    </source>
</evidence>
<dbReference type="SUPFAM" id="SSF53335">
    <property type="entry name" value="S-adenosyl-L-methionine-dependent methyltransferases"/>
    <property type="match status" value="1"/>
</dbReference>
<evidence type="ECO:0000256" key="7">
    <source>
        <dbReference type="ARBA" id="ARBA00023128"/>
    </source>
</evidence>
<protein>
    <recommendedName>
        <fullName evidence="11">tRNA (guanine(37)-N1)-methyltransferase</fullName>
        <ecNumber evidence="11">2.1.1.228</ecNumber>
    </recommendedName>
    <alternativeName>
        <fullName evidence="11">M1G-methyltransferase</fullName>
    </alternativeName>
    <alternativeName>
        <fullName evidence="11">tRNA [GM37] methyltransferase</fullName>
    </alternativeName>
    <alternativeName>
        <fullName evidence="11">tRNA methyltransferase 5 homolog</fullName>
    </alternativeName>
</protein>
<organism evidence="14 15">
    <name type="scientific">Ceutorhynchus assimilis</name>
    <name type="common">cabbage seed weevil</name>
    <dbReference type="NCBI Taxonomy" id="467358"/>
    <lineage>
        <taxon>Eukaryota</taxon>
        <taxon>Metazoa</taxon>
        <taxon>Ecdysozoa</taxon>
        <taxon>Arthropoda</taxon>
        <taxon>Hexapoda</taxon>
        <taxon>Insecta</taxon>
        <taxon>Pterygota</taxon>
        <taxon>Neoptera</taxon>
        <taxon>Endopterygota</taxon>
        <taxon>Coleoptera</taxon>
        <taxon>Polyphaga</taxon>
        <taxon>Cucujiformia</taxon>
        <taxon>Curculionidae</taxon>
        <taxon>Ceutorhynchinae</taxon>
        <taxon>Ceutorhynchus</taxon>
    </lineage>
</organism>
<keyword evidence="3 11" id="KW-0489">Methyltransferase</keyword>
<evidence type="ECO:0000256" key="2">
    <source>
        <dbReference type="ARBA" id="ARBA00022490"/>
    </source>
</evidence>
<comment type="subunit">
    <text evidence="11">Monomer.</text>
</comment>
<sequence>MLYYPLLRLHQYSNQLSLVLVKNLKKYTTMELKPPESVYLMTTLNRNVFDKPSTVPLLHIGNTKVSSILPIIKKLLLKMENFKPITHDDDKGTSIYLNPEIIKNWTDLPEDVRQSLEELNVQVTNFKLEEITLKYENFSSESIFKAVLPKDKEGVSSFTKVGHIVHVNLREHLLDYKNLIGEVLLDKVKGCKSVVNKLNMIDNTYRYFQMEVLKGTDNMLTTLKENNCKFEFDFSTVYWNSRLCTEHERIVKALNPGDILFDVFAGVGPFSIPAAKKNCIVYANDLNPESYKWLIHNKKLNKVSDDCFKGFNLDDAFIGLFEADINPITLYVYCFAKGENPEEIARNLIKENFKIKNVDIDSKITDIFRVRTVSSMKEMMRVTLKLDRDILVGVPDDKKRKSETLNEDVQLKKSCIDKNGQEQEEKQQCVQSSRSQEFKNEIQS</sequence>
<evidence type="ECO:0000256" key="8">
    <source>
        <dbReference type="ARBA" id="ARBA00023242"/>
    </source>
</evidence>
<comment type="catalytic activity">
    <reaction evidence="10 11">
        <text>guanosine(37) in tRNA + S-adenosyl-L-methionine = N(1)-methylguanosine(37) in tRNA + S-adenosyl-L-homocysteine + H(+)</text>
        <dbReference type="Rhea" id="RHEA:36899"/>
        <dbReference type="Rhea" id="RHEA-COMP:10145"/>
        <dbReference type="Rhea" id="RHEA-COMP:10147"/>
        <dbReference type="ChEBI" id="CHEBI:15378"/>
        <dbReference type="ChEBI" id="CHEBI:57856"/>
        <dbReference type="ChEBI" id="CHEBI:59789"/>
        <dbReference type="ChEBI" id="CHEBI:73542"/>
        <dbReference type="ChEBI" id="CHEBI:74269"/>
        <dbReference type="EC" id="2.1.1.228"/>
    </reaction>
</comment>
<evidence type="ECO:0000259" key="13">
    <source>
        <dbReference type="PROSITE" id="PS51684"/>
    </source>
</evidence>
<evidence type="ECO:0000313" key="15">
    <source>
        <dbReference type="Proteomes" id="UP001152799"/>
    </source>
</evidence>
<dbReference type="Pfam" id="PF02475">
    <property type="entry name" value="TRM5-TYW2_MTfase"/>
    <property type="match status" value="1"/>
</dbReference>
<dbReference type="GO" id="GO:0070901">
    <property type="term" value="P:mitochondrial tRNA methylation"/>
    <property type="evidence" value="ECO:0007669"/>
    <property type="project" value="TreeGrafter"/>
</dbReference>
<keyword evidence="8 11" id="KW-0539">Nucleus</keyword>
<comment type="similarity">
    <text evidence="11">Belongs to the TRM5 / TYW2 family.</text>
</comment>
<evidence type="ECO:0000256" key="11">
    <source>
        <dbReference type="HAMAP-Rule" id="MF_03152"/>
    </source>
</evidence>
<dbReference type="HAMAP" id="MF_03152">
    <property type="entry name" value="TRM5"/>
    <property type="match status" value="1"/>
</dbReference>
<dbReference type="PANTHER" id="PTHR23245:SF36">
    <property type="entry name" value="TRNA (GUANINE(37)-N1)-METHYLTRANSFERASE"/>
    <property type="match status" value="1"/>
</dbReference>
<gene>
    <name evidence="14" type="ORF">CEUTPL_LOCUS8367</name>
</gene>
<dbReference type="GO" id="GO:0005759">
    <property type="term" value="C:mitochondrial matrix"/>
    <property type="evidence" value="ECO:0007669"/>
    <property type="project" value="UniProtKB-SubCell"/>
</dbReference>
<comment type="similarity">
    <text evidence="1">Belongs to the class I-like SAM-binding methyltransferase superfamily. TRM5/TYW2 family.</text>
</comment>
<evidence type="ECO:0000256" key="6">
    <source>
        <dbReference type="ARBA" id="ARBA00022694"/>
    </source>
</evidence>
<feature type="binding site" evidence="11">
    <location>
        <position position="247"/>
    </location>
    <ligand>
        <name>S-adenosyl-L-methionine</name>
        <dbReference type="ChEBI" id="CHEBI:59789"/>
    </ligand>
</feature>
<evidence type="ECO:0000256" key="4">
    <source>
        <dbReference type="ARBA" id="ARBA00022679"/>
    </source>
</evidence>
<keyword evidence="7 11" id="KW-0496">Mitochondrion</keyword>
<evidence type="ECO:0000313" key="14">
    <source>
        <dbReference type="EMBL" id="CAG9767811.1"/>
    </source>
</evidence>
<dbReference type="OrthoDB" id="408788at2759"/>
<dbReference type="Gene3D" id="3.40.50.150">
    <property type="entry name" value="Vaccinia Virus protein VP39"/>
    <property type="match status" value="1"/>
</dbReference>
<keyword evidence="5 11" id="KW-0949">S-adenosyl-L-methionine</keyword>
<dbReference type="InterPro" id="IPR025792">
    <property type="entry name" value="tRNA_Gua_MeTrfase_euk"/>
</dbReference>
<evidence type="ECO:0000256" key="3">
    <source>
        <dbReference type="ARBA" id="ARBA00022603"/>
    </source>
</evidence>
<reference evidence="14" key="1">
    <citation type="submission" date="2022-01" db="EMBL/GenBank/DDBJ databases">
        <authorList>
            <person name="King R."/>
        </authorList>
    </citation>
    <scope>NUCLEOTIDE SEQUENCE</scope>
</reference>
<keyword evidence="2 11" id="KW-0963">Cytoplasm</keyword>
<accession>A0A9N9MV98</accession>
<evidence type="ECO:0000256" key="9">
    <source>
        <dbReference type="ARBA" id="ARBA00045951"/>
    </source>
</evidence>
<comment type="caution">
    <text evidence="11">Lacks conserved residue(s) required for the propagation of feature annotation.</text>
</comment>
<evidence type="ECO:0000256" key="12">
    <source>
        <dbReference type="SAM" id="MobiDB-lite"/>
    </source>
</evidence>
<dbReference type="FunFam" id="3.30.300.110:FF:000001">
    <property type="entry name" value="tRNA (guanine(37)-N1)-methyltransferase"/>
    <property type="match status" value="1"/>
</dbReference>
<keyword evidence="4 11" id="KW-0808">Transferase</keyword>
<dbReference type="AlphaFoldDB" id="A0A9N9MV98"/>
<dbReference type="InterPro" id="IPR056743">
    <property type="entry name" value="TRM5-TYW2-like_MTfase"/>
</dbReference>
<comment type="subcellular location">
    <subcellularLocation>
        <location evidence="11">Mitochondrion matrix</location>
    </subcellularLocation>
    <subcellularLocation>
        <location evidence="11">Nucleus</location>
    </subcellularLocation>
    <subcellularLocation>
        <location evidence="11">Cytoplasm</location>
    </subcellularLocation>
    <text evidence="11">Predominantly in the mitochondria and in the nucleus.</text>
</comment>
<proteinExistence type="inferred from homology"/>
<feature type="domain" description="SAM-dependent methyltransferase TRM5/TYW2-type" evidence="13">
    <location>
        <begin position="158"/>
        <end position="444"/>
    </location>
</feature>
<name>A0A9N9MV98_9CUCU</name>
<dbReference type="EC" id="2.1.1.228" evidence="11"/>
<comment type="function">
    <text evidence="11">Specifically methylates the N1 position of guanosine-37 in various cytoplasmic and mitochondrial tRNAs. Methylation is not dependent on the nature of the nucleoside 5' of the target nucleoside. This is the first step in the biosynthesis of wybutosine (yW), a modified base adjacent to the anticodon of tRNAs and required for accurate decoding.</text>
</comment>
<dbReference type="Gene3D" id="3.30.300.110">
    <property type="entry name" value="Met-10+ protein-like domains"/>
    <property type="match status" value="1"/>
</dbReference>
<dbReference type="GO" id="GO:0052906">
    <property type="term" value="F:tRNA (guanine(37)-N1)-methyltransferase activity"/>
    <property type="evidence" value="ECO:0007669"/>
    <property type="project" value="UniProtKB-UniRule"/>
</dbReference>
<dbReference type="PROSITE" id="PS51684">
    <property type="entry name" value="SAM_MT_TRM5_TYW2"/>
    <property type="match status" value="1"/>
</dbReference>
<feature type="region of interest" description="Disordered" evidence="12">
    <location>
        <begin position="419"/>
        <end position="444"/>
    </location>
</feature>
<comment type="function">
    <text evidence="9">Involved in mitochondrial tRNA methylation. Specifically methylates the N1 position of guanosine-37 in various tRNAs. Methylation is not dependent on the nature of the nucleoside 5' of the target nucleoside. This is the first step in the biosynthesis of wybutosine (yW), a modified base adjacent to the anticodon of tRNAs and required for accurate decoding.</text>
</comment>
<feature type="binding site" evidence="11">
    <location>
        <begin position="285"/>
        <end position="286"/>
    </location>
    <ligand>
        <name>S-adenosyl-L-methionine</name>
        <dbReference type="ChEBI" id="CHEBI:59789"/>
    </ligand>
</feature>
<keyword evidence="6 11" id="KW-0819">tRNA processing</keyword>
<dbReference type="GO" id="GO:0002939">
    <property type="term" value="P:tRNA N1-guanine methylation"/>
    <property type="evidence" value="ECO:0007669"/>
    <property type="project" value="TreeGrafter"/>
</dbReference>